<feature type="domain" description="NACHT" evidence="3">
    <location>
        <begin position="54"/>
        <end position="183"/>
    </location>
</feature>
<dbReference type="InterPro" id="IPR001680">
    <property type="entry name" value="WD40_rpt"/>
</dbReference>
<organism evidence="4 5">
    <name type="scientific">Amylocarpus encephaloides</name>
    <dbReference type="NCBI Taxonomy" id="45428"/>
    <lineage>
        <taxon>Eukaryota</taxon>
        <taxon>Fungi</taxon>
        <taxon>Dikarya</taxon>
        <taxon>Ascomycota</taxon>
        <taxon>Pezizomycotina</taxon>
        <taxon>Leotiomycetes</taxon>
        <taxon>Helotiales</taxon>
        <taxon>Helotiales incertae sedis</taxon>
        <taxon>Amylocarpus</taxon>
    </lineage>
</organism>
<comment type="caution">
    <text evidence="4">The sequence shown here is derived from an EMBL/GenBank/DDBJ whole genome shotgun (WGS) entry which is preliminary data.</text>
</comment>
<evidence type="ECO:0000313" key="5">
    <source>
        <dbReference type="Proteomes" id="UP000824998"/>
    </source>
</evidence>
<dbReference type="AlphaFoldDB" id="A0A9P7YPN2"/>
<feature type="repeat" description="WD" evidence="2">
    <location>
        <begin position="573"/>
        <end position="600"/>
    </location>
</feature>
<dbReference type="PROSITE" id="PS50837">
    <property type="entry name" value="NACHT"/>
    <property type="match status" value="1"/>
</dbReference>
<dbReference type="InterPro" id="IPR015943">
    <property type="entry name" value="WD40/YVTN_repeat-like_dom_sf"/>
</dbReference>
<dbReference type="PANTHER" id="PTHR10039">
    <property type="entry name" value="AMELOGENIN"/>
    <property type="match status" value="1"/>
</dbReference>
<proteinExistence type="predicted"/>
<dbReference type="InterPro" id="IPR027417">
    <property type="entry name" value="P-loop_NTPase"/>
</dbReference>
<dbReference type="PANTHER" id="PTHR10039:SF17">
    <property type="entry name" value="FUNGAL STAND N-TERMINAL GOODBYE DOMAIN-CONTAINING PROTEIN-RELATED"/>
    <property type="match status" value="1"/>
</dbReference>
<feature type="repeat" description="WD" evidence="2">
    <location>
        <begin position="531"/>
        <end position="572"/>
    </location>
</feature>
<dbReference type="OrthoDB" id="538223at2759"/>
<dbReference type="SMART" id="SM00320">
    <property type="entry name" value="WD40"/>
    <property type="match status" value="2"/>
</dbReference>
<sequence>MSRVDNYLEDLSTTNPREDKRRIEQTKGGLLKDSYRWILEQLDFQQWRDDIQRSLLWIKGDPGKGKTMLLCGIIDEMSRIKDVAVPLSYFFCQATDSRLNNATAVLRGLIYLLIDQQPSLISHVQKRYDQGGKNPFEDPSLQSGAYLIIDALDECETDLPLLLDLITQNTPRFPSVKWLVSSRNKPDIEARLRLDHTQQIRLSLELNEELFLIGREIRAKATGTFLWVALVLTELELVESWDVLAVLREMPPALKPLYHRMIQQIDQLKRNDPKFCYHILSTMILAYRPLHLLELGSLSSLPEEVSKSSNHITKVVNKCGSFLTIRASIVFFIHQSVKDYLFEDVHDKFFSSGIETYHYTIFSRSLQVMLKAPGISIDQVKQPDPDPLGAARYSCLYWVNHLLDCNTRGIADNDLKDSGSVYSILYESFLFWLEALSLMKSVSDGITMIKKLESLQFDESPKLHAIIYDARRFAIYNRSVIEQAPLRSYCSALIFSPEQSIVRVAFEKYIPSWVQRMPIVQAHWSAALQTLEGHSGRVTSVAFSPDGTQVVSGSGDMTVRLWDAVTGAPLQTLEGHFGEVTSVAFSLDGTQVISGSWDKTNLLEYII</sequence>
<dbReference type="SUPFAM" id="SSF52540">
    <property type="entry name" value="P-loop containing nucleoside triphosphate hydrolases"/>
    <property type="match status" value="1"/>
</dbReference>
<dbReference type="Pfam" id="PF24883">
    <property type="entry name" value="NPHP3_N"/>
    <property type="match status" value="1"/>
</dbReference>
<dbReference type="InterPro" id="IPR056884">
    <property type="entry name" value="NPHP3-like_N"/>
</dbReference>
<protein>
    <recommendedName>
        <fullName evidence="3">NACHT domain-containing protein</fullName>
    </recommendedName>
</protein>
<dbReference type="InterPro" id="IPR007111">
    <property type="entry name" value="NACHT_NTPase"/>
</dbReference>
<evidence type="ECO:0000256" key="2">
    <source>
        <dbReference type="PROSITE-ProRule" id="PRU00221"/>
    </source>
</evidence>
<dbReference type="SUPFAM" id="SSF50978">
    <property type="entry name" value="WD40 repeat-like"/>
    <property type="match status" value="1"/>
</dbReference>
<keyword evidence="1" id="KW-0677">Repeat</keyword>
<accession>A0A9P7YPN2</accession>
<evidence type="ECO:0000259" key="3">
    <source>
        <dbReference type="PROSITE" id="PS50837"/>
    </source>
</evidence>
<dbReference type="Gene3D" id="2.130.10.10">
    <property type="entry name" value="YVTN repeat-like/Quinoprotein amine dehydrogenase"/>
    <property type="match status" value="1"/>
</dbReference>
<dbReference type="Pfam" id="PF00400">
    <property type="entry name" value="WD40"/>
    <property type="match status" value="2"/>
</dbReference>
<evidence type="ECO:0000256" key="1">
    <source>
        <dbReference type="ARBA" id="ARBA00022737"/>
    </source>
</evidence>
<reference evidence="4" key="1">
    <citation type="journal article" date="2021" name="IMA Fungus">
        <title>Genomic characterization of three marine fungi, including Emericellopsis atlantica sp. nov. with signatures of a generalist lifestyle and marine biomass degradation.</title>
        <authorList>
            <person name="Hagestad O.C."/>
            <person name="Hou L."/>
            <person name="Andersen J.H."/>
            <person name="Hansen E.H."/>
            <person name="Altermark B."/>
            <person name="Li C."/>
            <person name="Kuhnert E."/>
            <person name="Cox R.J."/>
            <person name="Crous P.W."/>
            <person name="Spatafora J.W."/>
            <person name="Lail K."/>
            <person name="Amirebrahimi M."/>
            <person name="Lipzen A."/>
            <person name="Pangilinan J."/>
            <person name="Andreopoulos W."/>
            <person name="Hayes R.D."/>
            <person name="Ng V."/>
            <person name="Grigoriev I.V."/>
            <person name="Jackson S.A."/>
            <person name="Sutton T.D.S."/>
            <person name="Dobson A.D.W."/>
            <person name="Rama T."/>
        </authorList>
    </citation>
    <scope>NUCLEOTIDE SEQUENCE</scope>
    <source>
        <strain evidence="4">TRa018bII</strain>
    </source>
</reference>
<dbReference type="Gene3D" id="3.40.50.300">
    <property type="entry name" value="P-loop containing nucleotide triphosphate hydrolases"/>
    <property type="match status" value="1"/>
</dbReference>
<name>A0A9P7YPN2_9HELO</name>
<dbReference type="EMBL" id="MU251396">
    <property type="protein sequence ID" value="KAG9236930.1"/>
    <property type="molecule type" value="Genomic_DNA"/>
</dbReference>
<keyword evidence="5" id="KW-1185">Reference proteome</keyword>
<dbReference type="InterPro" id="IPR036322">
    <property type="entry name" value="WD40_repeat_dom_sf"/>
</dbReference>
<gene>
    <name evidence="4" type="ORF">BJ875DRAFT_503024</name>
</gene>
<dbReference type="PROSITE" id="PS50082">
    <property type="entry name" value="WD_REPEATS_2"/>
    <property type="match status" value="2"/>
</dbReference>
<dbReference type="PROSITE" id="PS50294">
    <property type="entry name" value="WD_REPEATS_REGION"/>
    <property type="match status" value="1"/>
</dbReference>
<evidence type="ECO:0000313" key="4">
    <source>
        <dbReference type="EMBL" id="KAG9236930.1"/>
    </source>
</evidence>
<dbReference type="Proteomes" id="UP000824998">
    <property type="component" value="Unassembled WGS sequence"/>
</dbReference>
<keyword evidence="2" id="KW-0853">WD repeat</keyword>